<name>A0A366SFK4_9ENTE</name>
<accession>A0A366SFK4</accession>
<comment type="caution">
    <text evidence="1">The sequence shown here is derived from an EMBL/GenBank/DDBJ whole genome shotgun (WGS) entry which is preliminary data.</text>
</comment>
<dbReference type="EMBL" id="LEOY01000009">
    <property type="protein sequence ID" value="RBR29228.1"/>
    <property type="molecule type" value="Genomic_DNA"/>
</dbReference>
<dbReference type="AlphaFoldDB" id="A0A366SFK4"/>
<protein>
    <submittedName>
        <fullName evidence="1">Uncharacterized protein</fullName>
    </submittedName>
</protein>
<proteinExistence type="predicted"/>
<dbReference type="RefSeq" id="WP_275887564.1">
    <property type="nucleotide sequence ID" value="NZ_KZ845743.1"/>
</dbReference>
<dbReference type="Proteomes" id="UP000252800">
    <property type="component" value="Unassembled WGS sequence"/>
</dbReference>
<reference evidence="1 2" key="1">
    <citation type="submission" date="2015-06" db="EMBL/GenBank/DDBJ databases">
        <title>The Genome Sequence of Enterococcus cecorum 170AEA1.</title>
        <authorList>
            <consortium name="The Broad Institute Genomics Platform"/>
            <consortium name="The Broad Institute Genome Sequencing Center for Infectious Disease"/>
            <person name="Earl A.M."/>
            <person name="Van Tyne D."/>
            <person name="Lebreton F."/>
            <person name="Saavedra J.T."/>
            <person name="Gilmore M.S."/>
            <person name="Manson McGuire A."/>
            <person name="Clock S."/>
            <person name="Crupain M."/>
            <person name="Rangan U."/>
            <person name="Young S."/>
            <person name="Abouelleil A."/>
            <person name="Cao P."/>
            <person name="Chapman S.B."/>
            <person name="Griggs A."/>
            <person name="Priest M."/>
            <person name="Shea T."/>
            <person name="Wortman J."/>
            <person name="Nusbaum C."/>
            <person name="Birren B."/>
        </authorList>
    </citation>
    <scope>NUCLEOTIDE SEQUENCE [LARGE SCALE GENOMIC DNA]</scope>
    <source>
        <strain evidence="1 2">170AEA1</strain>
    </source>
</reference>
<evidence type="ECO:0000313" key="1">
    <source>
        <dbReference type="EMBL" id="RBR29228.1"/>
    </source>
</evidence>
<gene>
    <name evidence="1" type="ORF">EB18_01429</name>
</gene>
<evidence type="ECO:0000313" key="2">
    <source>
        <dbReference type="Proteomes" id="UP000252800"/>
    </source>
</evidence>
<sequence>MDISKLTIEDKAQISGEYFLNYSFNRYENQLIDLETLSSGLDFL</sequence>
<organism evidence="1 2">
    <name type="scientific">Enterococcus cecorum</name>
    <dbReference type="NCBI Taxonomy" id="44008"/>
    <lineage>
        <taxon>Bacteria</taxon>
        <taxon>Bacillati</taxon>
        <taxon>Bacillota</taxon>
        <taxon>Bacilli</taxon>
        <taxon>Lactobacillales</taxon>
        <taxon>Enterococcaceae</taxon>
        <taxon>Enterococcus</taxon>
    </lineage>
</organism>